<dbReference type="InterPro" id="IPR030971">
    <property type="entry name" value="N6_acetyl_AAC6"/>
</dbReference>
<keyword evidence="4 11" id="KW-0808">Transferase</keyword>
<dbReference type="NCBIfam" id="NF033074">
    <property type="entry name" value="AAC_6p_Ib"/>
    <property type="match status" value="1"/>
</dbReference>
<comment type="catalytic activity">
    <reaction evidence="8">
        <text>kanamycin B + acetyl-CoA = N(6')-acetylkanamycin B + CoA + H(+)</text>
        <dbReference type="Rhea" id="RHEA:16449"/>
        <dbReference type="ChEBI" id="CHEBI:15378"/>
        <dbReference type="ChEBI" id="CHEBI:57287"/>
        <dbReference type="ChEBI" id="CHEBI:57288"/>
        <dbReference type="ChEBI" id="CHEBI:58390"/>
        <dbReference type="ChEBI" id="CHEBI:58549"/>
        <dbReference type="EC" id="2.3.1.82"/>
    </reaction>
</comment>
<feature type="domain" description="N-acetyltransferase" evidence="10">
    <location>
        <begin position="88"/>
        <end position="255"/>
    </location>
</feature>
<protein>
    <recommendedName>
        <fullName evidence="3">Aminoglycoside N(6')-acetyltransferase type 1</fullName>
        <ecNumber evidence="2">2.3.1.82</ecNumber>
    </recommendedName>
    <alternativeName>
        <fullName evidence="9">AAC(6')-I</fullName>
    </alternativeName>
    <alternativeName>
        <fullName evidence="7">Aminoglycoside resistance protein</fullName>
    </alternativeName>
</protein>
<dbReference type="GO" id="GO:0046677">
    <property type="term" value="P:response to antibiotic"/>
    <property type="evidence" value="ECO:0007669"/>
    <property type="project" value="UniProtKB-KW"/>
</dbReference>
<evidence type="ECO:0000256" key="6">
    <source>
        <dbReference type="ARBA" id="ARBA00023315"/>
    </source>
</evidence>
<proteinExistence type="predicted"/>
<sequence>MRSRNWSRTLTERSGGNGAVAVFMACYDCFFVQSMPRASRRAQRPWKACSRTYVATRFFSQVEPPPRFIRKLKEPPLNNIVTNSNDSVTLRLMTEHDLAMLYEWLNRSHIVEWWGGEEARPTLADVQEQYLPSVLAQESVTPYIAMLNGEPIGYAQSYVALGSGDGWWEEETDPGVRGIDQLLANASQLGKGLGTKLVRALVELLFNDPEVTKIQTDPSPSNLRAIRCYEKAGFERQGTVTTPDGPAVYMVQTRQAFERTRSDA</sequence>
<dbReference type="GO" id="GO:0047663">
    <property type="term" value="F:aminoglycoside 6'-N-acetyltransferase activity"/>
    <property type="evidence" value="ECO:0007669"/>
    <property type="project" value="UniProtKB-EC"/>
</dbReference>
<dbReference type="EMBL" id="JN687470">
    <property type="protein sequence ID" value="AEZ49747.1"/>
    <property type="molecule type" value="Genomic_DNA"/>
</dbReference>
<name>A0A140NGC8_PROSM</name>
<evidence type="ECO:0000256" key="3">
    <source>
        <dbReference type="ARBA" id="ARBA00017677"/>
    </source>
</evidence>
<dbReference type="FunFam" id="3.40.630.30:FF:000025">
    <property type="entry name" value="Aminoglycoside acetyltransferase"/>
    <property type="match status" value="1"/>
</dbReference>
<dbReference type="InterPro" id="IPR016181">
    <property type="entry name" value="Acyl_CoA_acyltransferase"/>
</dbReference>
<reference evidence="11 12" key="1">
    <citation type="journal article" date="2012" name="Antimicrob. Agents Chemother.">
        <title>Complete sequence of a novel 178-kilobase plasmid carrying bla(NDM-1) in a Providencia stuartii strain isolated in Afghanistan.</title>
        <authorList>
            <person name="Mc Gann P."/>
            <person name="Hang J."/>
            <person name="Clifford R.J."/>
            <person name="Yang Y."/>
            <person name="Kwak Y.I."/>
            <person name="Kuschner R.A."/>
            <person name="Lesho E.P."/>
            <person name="Waterman P.E."/>
        </authorList>
    </citation>
    <scope>NUCLEOTIDE SEQUENCE [LARGE SCALE GENOMIC DNA]</scope>
    <source>
        <strain evidence="11 12">MRSN 2154</strain>
    </source>
</reference>
<dbReference type="CDD" id="cd04301">
    <property type="entry name" value="NAT_SF"/>
    <property type="match status" value="1"/>
</dbReference>
<dbReference type="Pfam" id="PF13523">
    <property type="entry name" value="Acetyltransf_8"/>
    <property type="match status" value="1"/>
</dbReference>
<gene>
    <name evidence="11" type="ORF">pMR0211_0135</name>
</gene>
<evidence type="ECO:0000259" key="10">
    <source>
        <dbReference type="PROSITE" id="PS51186"/>
    </source>
</evidence>
<evidence type="ECO:0000256" key="5">
    <source>
        <dbReference type="ARBA" id="ARBA00023251"/>
    </source>
</evidence>
<dbReference type="PANTHER" id="PTHR31438:SF1">
    <property type="entry name" value="LYSINE N-ACYLTRANSFERASE C17G9.06C-RELATED"/>
    <property type="match status" value="1"/>
</dbReference>
<evidence type="ECO:0000313" key="11">
    <source>
        <dbReference type="EMBL" id="AEZ49747.1"/>
    </source>
</evidence>
<organism evidence="11 12">
    <name type="scientific">Providencia stuartii (strain MRSN 2154)</name>
    <dbReference type="NCBI Taxonomy" id="1157951"/>
    <lineage>
        <taxon>Bacteria</taxon>
        <taxon>Pseudomonadati</taxon>
        <taxon>Pseudomonadota</taxon>
        <taxon>Gammaproteobacteria</taxon>
        <taxon>Enterobacterales</taxon>
        <taxon>Morganellaceae</taxon>
        <taxon>Providencia</taxon>
    </lineage>
</organism>
<evidence type="ECO:0000256" key="4">
    <source>
        <dbReference type="ARBA" id="ARBA00022679"/>
    </source>
</evidence>
<comment type="subunit">
    <text evidence="1">Homodimer.</text>
</comment>
<evidence type="ECO:0000256" key="7">
    <source>
        <dbReference type="ARBA" id="ARBA00029660"/>
    </source>
</evidence>
<keyword evidence="11" id="KW-0614">Plasmid</keyword>
<accession>A0A140NGC8</accession>
<evidence type="ECO:0000256" key="8">
    <source>
        <dbReference type="ARBA" id="ARBA00048923"/>
    </source>
</evidence>
<geneLocation type="plasmid" evidence="11 12">
    <name>pMR0211</name>
</geneLocation>
<dbReference type="PANTHER" id="PTHR31438">
    <property type="entry name" value="LYSINE N-ACYLTRANSFERASE C17G9.06C-RELATED"/>
    <property type="match status" value="1"/>
</dbReference>
<evidence type="ECO:0000256" key="9">
    <source>
        <dbReference type="ARBA" id="ARBA00079472"/>
    </source>
</evidence>
<keyword evidence="5" id="KW-0046">Antibiotic resistance</keyword>
<evidence type="ECO:0000256" key="2">
    <source>
        <dbReference type="ARBA" id="ARBA00012888"/>
    </source>
</evidence>
<evidence type="ECO:0000256" key="1">
    <source>
        <dbReference type="ARBA" id="ARBA00011738"/>
    </source>
</evidence>
<dbReference type="PROSITE" id="PS51186">
    <property type="entry name" value="GNAT"/>
    <property type="match status" value="1"/>
</dbReference>
<dbReference type="AlphaFoldDB" id="A0A140NGC8"/>
<dbReference type="Gene3D" id="3.40.630.30">
    <property type="match status" value="1"/>
</dbReference>
<dbReference type="EC" id="2.3.1.82" evidence="2"/>
<dbReference type="PROSITE" id="PS51257">
    <property type="entry name" value="PROKAR_LIPOPROTEIN"/>
    <property type="match status" value="1"/>
</dbReference>
<dbReference type="NCBIfam" id="TIGR04431">
    <property type="entry name" value="N6_acetyl_AAC6"/>
    <property type="match status" value="1"/>
</dbReference>
<dbReference type="Proteomes" id="UP000005012">
    <property type="component" value="Plasmid pMR0211"/>
</dbReference>
<dbReference type="SUPFAM" id="SSF55729">
    <property type="entry name" value="Acyl-CoA N-acyltransferases (Nat)"/>
    <property type="match status" value="1"/>
</dbReference>
<keyword evidence="6" id="KW-0012">Acyltransferase</keyword>
<evidence type="ECO:0000313" key="12">
    <source>
        <dbReference type="Proteomes" id="UP000005012"/>
    </source>
</evidence>
<dbReference type="InterPro" id="IPR000182">
    <property type="entry name" value="GNAT_dom"/>
</dbReference>
<dbReference type="NCBIfam" id="NF012165">
    <property type="entry name" value="AAC_6p_set_A"/>
    <property type="match status" value="1"/>
</dbReference>